<gene>
    <name evidence="2" type="ORF">OEG82_17530</name>
</gene>
<evidence type="ECO:0008006" key="4">
    <source>
        <dbReference type="Google" id="ProtNLM"/>
    </source>
</evidence>
<accession>A0ABT3YIU6</accession>
<name>A0ABT3YIU6_9HYPH</name>
<keyword evidence="3" id="KW-1185">Reference proteome</keyword>
<feature type="region of interest" description="Disordered" evidence="1">
    <location>
        <begin position="1"/>
        <end position="82"/>
    </location>
</feature>
<comment type="caution">
    <text evidence="2">The sequence shown here is derived from an EMBL/GenBank/DDBJ whole genome shotgun (WGS) entry which is preliminary data.</text>
</comment>
<dbReference type="Gene3D" id="1.10.150.20">
    <property type="entry name" value="5' to 3' exonuclease, C-terminal subdomain"/>
    <property type="match status" value="1"/>
</dbReference>
<dbReference type="EMBL" id="JAOVZQ010000001">
    <property type="protein sequence ID" value="MCY0095806.1"/>
    <property type="molecule type" value="Genomic_DNA"/>
</dbReference>
<organism evidence="2 3">
    <name type="scientific">Hoeflea ulvae</name>
    <dbReference type="NCBI Taxonomy" id="2983764"/>
    <lineage>
        <taxon>Bacteria</taxon>
        <taxon>Pseudomonadati</taxon>
        <taxon>Pseudomonadota</taxon>
        <taxon>Alphaproteobacteria</taxon>
        <taxon>Hyphomicrobiales</taxon>
        <taxon>Rhizobiaceae</taxon>
        <taxon>Hoeflea</taxon>
    </lineage>
</organism>
<proteinExistence type="predicted"/>
<dbReference type="RefSeq" id="WP_267613677.1">
    <property type="nucleotide sequence ID" value="NZ_JAOVZQ010000001.1"/>
</dbReference>
<feature type="compositionally biased region" description="Low complexity" evidence="1">
    <location>
        <begin position="18"/>
        <end position="29"/>
    </location>
</feature>
<reference evidence="2" key="1">
    <citation type="submission" date="2022-10" db="EMBL/GenBank/DDBJ databases">
        <title>Hoeflea sp. J2-29, isolated from marine algae.</title>
        <authorList>
            <person name="Kristyanto S."/>
            <person name="Kim J.M."/>
            <person name="Jeon C.O."/>
        </authorList>
    </citation>
    <scope>NUCLEOTIDE SEQUENCE</scope>
    <source>
        <strain evidence="2">J2-29</strain>
    </source>
</reference>
<protein>
    <recommendedName>
        <fullName evidence="4">NADH-quinone oxidoreductase subunit E</fullName>
    </recommendedName>
</protein>
<evidence type="ECO:0000313" key="3">
    <source>
        <dbReference type="Proteomes" id="UP001081283"/>
    </source>
</evidence>
<dbReference type="Proteomes" id="UP001081283">
    <property type="component" value="Unassembled WGS sequence"/>
</dbReference>
<sequence>MTETVPASAKKTGKPKAARSAAAKTSAKAPKPRNAKAAGAATVKAKKAPVAKTASANPASGSIEAAKPAEAKPKPAKVRSKAAATADDLKKIKGIGPTIEAKLNAAGINSFAQIAAWSTQEQADFAEQLSFAGRIEREDWVNQAKLLASGEATEFSRRVAKGEVASSAAKPRRGSKT</sequence>
<evidence type="ECO:0000256" key="1">
    <source>
        <dbReference type="SAM" id="MobiDB-lite"/>
    </source>
</evidence>
<evidence type="ECO:0000313" key="2">
    <source>
        <dbReference type="EMBL" id="MCY0095806.1"/>
    </source>
</evidence>